<proteinExistence type="predicted"/>
<dbReference type="Proteomes" id="UP000295620">
    <property type="component" value="Unassembled WGS sequence"/>
</dbReference>
<dbReference type="RefSeq" id="WP_133574967.1">
    <property type="nucleotide sequence ID" value="NZ_SNYC01000003.1"/>
</dbReference>
<dbReference type="AlphaFoldDB" id="A0A4R6T0N5"/>
<organism evidence="2 3">
    <name type="scientific">Pedobacter metabolipauper</name>
    <dbReference type="NCBI Taxonomy" id="425513"/>
    <lineage>
        <taxon>Bacteria</taxon>
        <taxon>Pseudomonadati</taxon>
        <taxon>Bacteroidota</taxon>
        <taxon>Sphingobacteriia</taxon>
        <taxon>Sphingobacteriales</taxon>
        <taxon>Sphingobacteriaceae</taxon>
        <taxon>Pedobacter</taxon>
    </lineage>
</organism>
<reference evidence="2 3" key="1">
    <citation type="submission" date="2019-03" db="EMBL/GenBank/DDBJ databases">
        <title>Genomic Encyclopedia of Archaeal and Bacterial Type Strains, Phase II (KMG-II): from individual species to whole genera.</title>
        <authorList>
            <person name="Goeker M."/>
        </authorList>
    </citation>
    <scope>NUCLEOTIDE SEQUENCE [LARGE SCALE GENOMIC DNA]</scope>
    <source>
        <strain evidence="2 3">DSM 19035</strain>
    </source>
</reference>
<feature type="transmembrane region" description="Helical" evidence="1">
    <location>
        <begin position="50"/>
        <end position="71"/>
    </location>
</feature>
<keyword evidence="3" id="KW-1185">Reference proteome</keyword>
<evidence type="ECO:0008006" key="4">
    <source>
        <dbReference type="Google" id="ProtNLM"/>
    </source>
</evidence>
<evidence type="ECO:0000256" key="1">
    <source>
        <dbReference type="SAM" id="Phobius"/>
    </source>
</evidence>
<sequence length="142" mass="16968">METNPYWIFILALPVACIAWTVTKEEVFREPREYCVEKSKSCKNIFKRKLFYMLTCEYCFSHYVTLFLLVITKYTLLYPDWRGYLIAGFSIVWIANVYMSIYNLIRIDLKKEKLIVQKEEEKIRNNSGLSDHLSSEQQVLLK</sequence>
<dbReference type="EMBL" id="SNYC01000003">
    <property type="protein sequence ID" value="TDQ11935.1"/>
    <property type="molecule type" value="Genomic_DNA"/>
</dbReference>
<name>A0A4R6T0N5_9SPHI</name>
<protein>
    <recommendedName>
        <fullName evidence="4">DUF1360 domain-containing protein</fullName>
    </recommendedName>
</protein>
<evidence type="ECO:0000313" key="2">
    <source>
        <dbReference type="EMBL" id="TDQ11935.1"/>
    </source>
</evidence>
<evidence type="ECO:0000313" key="3">
    <source>
        <dbReference type="Proteomes" id="UP000295620"/>
    </source>
</evidence>
<dbReference type="OrthoDB" id="1375524at2"/>
<gene>
    <name evidence="2" type="ORF">ATK78_1065</name>
</gene>
<keyword evidence="1" id="KW-1133">Transmembrane helix</keyword>
<keyword evidence="1" id="KW-0812">Transmembrane</keyword>
<feature type="transmembrane region" description="Helical" evidence="1">
    <location>
        <begin position="6"/>
        <end position="23"/>
    </location>
</feature>
<comment type="caution">
    <text evidence="2">The sequence shown here is derived from an EMBL/GenBank/DDBJ whole genome shotgun (WGS) entry which is preliminary data.</text>
</comment>
<keyword evidence="1" id="KW-0472">Membrane</keyword>
<accession>A0A4R6T0N5</accession>
<feature type="transmembrane region" description="Helical" evidence="1">
    <location>
        <begin position="83"/>
        <end position="105"/>
    </location>
</feature>